<dbReference type="EMBL" id="JACKXD010000004">
    <property type="protein sequence ID" value="MBB6646918.1"/>
    <property type="molecule type" value="Genomic_DNA"/>
</dbReference>
<accession>A0A7J9SJM5</accession>
<comment type="caution">
    <text evidence="1">The sequence shown here is derived from an EMBL/GenBank/DDBJ whole genome shotgun (WGS) entry which is preliminary data.</text>
</comment>
<protein>
    <submittedName>
        <fullName evidence="1">Uncharacterized protein</fullName>
    </submittedName>
</protein>
<sequence>MRGPKFDSSEDGKDALATVHGISRALIDKLFDKTDEVAPKLVQEYGVEGEVDIDVVREYLKIAFCEDIAWMADQGVWDGDEDVERIVTEMDEYAEANTKMMVGRVASRHRDMMRLSGAIIQETFSSK</sequence>
<dbReference type="RefSeq" id="WP_185193301.1">
    <property type="nucleotide sequence ID" value="NZ_JACKXD010000004.1"/>
</dbReference>
<gene>
    <name evidence="1" type="ORF">H5V44_11595</name>
</gene>
<dbReference type="Proteomes" id="UP000546257">
    <property type="component" value="Unassembled WGS sequence"/>
</dbReference>
<reference evidence="1 2" key="1">
    <citation type="submission" date="2020-08" db="EMBL/GenBank/DDBJ databases">
        <authorList>
            <person name="Seo M.-J."/>
        </authorList>
    </citation>
    <scope>NUCLEOTIDE SEQUENCE [LARGE SCALE GENOMIC DNA]</scope>
    <source>
        <strain evidence="1 2">MBLA0160</strain>
    </source>
</reference>
<keyword evidence="2" id="KW-1185">Reference proteome</keyword>
<name>A0A7J9SJM5_9EURY</name>
<organism evidence="1 2">
    <name type="scientific">Halobellus ruber</name>
    <dbReference type="NCBI Taxonomy" id="2761102"/>
    <lineage>
        <taxon>Archaea</taxon>
        <taxon>Methanobacteriati</taxon>
        <taxon>Methanobacteriota</taxon>
        <taxon>Stenosarchaea group</taxon>
        <taxon>Halobacteria</taxon>
        <taxon>Halobacteriales</taxon>
        <taxon>Haloferacaceae</taxon>
        <taxon>Halobellus</taxon>
    </lineage>
</organism>
<dbReference type="AlphaFoldDB" id="A0A7J9SJM5"/>
<evidence type="ECO:0000313" key="1">
    <source>
        <dbReference type="EMBL" id="MBB6646918.1"/>
    </source>
</evidence>
<evidence type="ECO:0000313" key="2">
    <source>
        <dbReference type="Proteomes" id="UP000546257"/>
    </source>
</evidence>
<proteinExistence type="predicted"/>